<keyword evidence="8 11" id="KW-0521">NADP</keyword>
<evidence type="ECO:0000313" key="13">
    <source>
        <dbReference type="EMBL" id="MCM1987825.1"/>
    </source>
</evidence>
<dbReference type="GO" id="GO:0009073">
    <property type="term" value="P:aromatic amino acid family biosynthetic process"/>
    <property type="evidence" value="ECO:0007669"/>
    <property type="project" value="UniProtKB-KW"/>
</dbReference>
<evidence type="ECO:0000256" key="8">
    <source>
        <dbReference type="ARBA" id="ARBA00022857"/>
    </source>
</evidence>
<dbReference type="GO" id="GO:0004107">
    <property type="term" value="F:chorismate synthase activity"/>
    <property type="evidence" value="ECO:0007669"/>
    <property type="project" value="UniProtKB-UniRule"/>
</dbReference>
<evidence type="ECO:0000256" key="4">
    <source>
        <dbReference type="ARBA" id="ARBA00022605"/>
    </source>
</evidence>
<gene>
    <name evidence="11 13" type="primary">aroC</name>
    <name evidence="13" type="ORF">KDK67_12705</name>
</gene>
<evidence type="ECO:0000313" key="14">
    <source>
        <dbReference type="Proteomes" id="UP001056766"/>
    </source>
</evidence>
<dbReference type="CDD" id="cd07304">
    <property type="entry name" value="Chorismate_synthase"/>
    <property type="match status" value="1"/>
</dbReference>
<accession>A0A9E4ZH56</accession>
<name>A0A9E4ZH56_9EURY</name>
<evidence type="ECO:0000256" key="11">
    <source>
        <dbReference type="HAMAP-Rule" id="MF_00300"/>
    </source>
</evidence>
<evidence type="ECO:0000256" key="12">
    <source>
        <dbReference type="RuleBase" id="RU000605"/>
    </source>
</evidence>
<comment type="caution">
    <text evidence="11">Lacks conserved residue(s) required for the propagation of feature annotation.</text>
</comment>
<keyword evidence="10 11" id="KW-0456">Lyase</keyword>
<feature type="binding site" evidence="11">
    <location>
        <begin position="300"/>
        <end position="304"/>
    </location>
    <ligand>
        <name>FMN</name>
        <dbReference type="ChEBI" id="CHEBI:58210"/>
    </ligand>
</feature>
<feature type="binding site" evidence="11">
    <location>
        <position position="327"/>
    </location>
    <ligand>
        <name>FMN</name>
        <dbReference type="ChEBI" id="CHEBI:58210"/>
    </ligand>
</feature>
<evidence type="ECO:0000256" key="1">
    <source>
        <dbReference type="ARBA" id="ARBA00005044"/>
    </source>
</evidence>
<dbReference type="PROSITE" id="PS00789">
    <property type="entry name" value="CHORISMATE_SYNTHASE_3"/>
    <property type="match status" value="1"/>
</dbReference>
<dbReference type="GO" id="GO:0008652">
    <property type="term" value="P:amino acid biosynthetic process"/>
    <property type="evidence" value="ECO:0007669"/>
    <property type="project" value="UniProtKB-KW"/>
</dbReference>
<keyword evidence="6 11" id="KW-0288">FMN</keyword>
<dbReference type="GO" id="GO:0010181">
    <property type="term" value="F:FMN binding"/>
    <property type="evidence" value="ECO:0007669"/>
    <property type="project" value="TreeGrafter"/>
</dbReference>
<dbReference type="NCBIfam" id="TIGR00033">
    <property type="entry name" value="aroC"/>
    <property type="match status" value="1"/>
</dbReference>
<evidence type="ECO:0000256" key="2">
    <source>
        <dbReference type="ARBA" id="ARBA00008014"/>
    </source>
</evidence>
<dbReference type="Proteomes" id="UP001056766">
    <property type="component" value="Unassembled WGS sequence"/>
</dbReference>
<dbReference type="SUPFAM" id="SSF103263">
    <property type="entry name" value="Chorismate synthase, AroC"/>
    <property type="match status" value="1"/>
</dbReference>
<dbReference type="PROSITE" id="PS00787">
    <property type="entry name" value="CHORISMATE_SYNTHASE_1"/>
    <property type="match status" value="1"/>
</dbReference>
<reference evidence="13" key="2">
    <citation type="submission" date="2021-04" db="EMBL/GenBank/DDBJ databases">
        <authorList>
            <person name="Dong X."/>
        </authorList>
    </citation>
    <scope>NUCLEOTIDE SEQUENCE</scope>
    <source>
        <strain evidence="13">LLY</strain>
    </source>
</reference>
<dbReference type="AlphaFoldDB" id="A0A9E4ZH56"/>
<comment type="cofactor">
    <cofactor evidence="11 12">
        <name>FMNH2</name>
        <dbReference type="ChEBI" id="CHEBI:57618"/>
    </cofactor>
    <text evidence="11 12">Reduced FMN (FMNH(2)).</text>
</comment>
<comment type="pathway">
    <text evidence="1 11 12">Metabolic intermediate biosynthesis; chorismate biosynthesis; chorismate from D-erythrose 4-phosphate and phosphoenolpyruvate: step 7/7.</text>
</comment>
<keyword evidence="4 11" id="KW-0028">Amino-acid biosynthesis</keyword>
<feature type="binding site" evidence="11">
    <location>
        <position position="285"/>
    </location>
    <ligand>
        <name>FMN</name>
        <dbReference type="ChEBI" id="CHEBI:58210"/>
    </ligand>
</feature>
<evidence type="ECO:0000256" key="5">
    <source>
        <dbReference type="ARBA" id="ARBA00022630"/>
    </source>
</evidence>
<comment type="caution">
    <text evidence="13">The sequence shown here is derived from an EMBL/GenBank/DDBJ whole genome shotgun (WGS) entry which is preliminary data.</text>
</comment>
<keyword evidence="9 11" id="KW-0057">Aromatic amino acid biosynthesis</keyword>
<comment type="function">
    <text evidence="11">Catalyzes the anti-1,4-elimination of the C-3 phosphate and the C-6 proR hydrogen from 5-enolpyruvylshikimate-3-phosphate (EPSP) to yield chorismate, which is the branch point compound that serves as the starting substrate for the three terminal pathways of aromatic amino acid biosynthesis. This reaction introduces a second double bond into the aromatic ring system.</text>
</comment>
<dbReference type="InterPro" id="IPR035904">
    <property type="entry name" value="Chorismate_synth_AroC_sf"/>
</dbReference>
<dbReference type="NCBIfam" id="NF003793">
    <property type="entry name" value="PRK05382.1"/>
    <property type="match status" value="1"/>
</dbReference>
<sequence length="366" mass="39199">MPGNTFGHSFRITTWGESHGRALGVVIDGVPAGLALDTDMVQKELNRRRPGQSAVSTPRSEADKVEILSGIFEGKATGTPISMMVWNKDADSSSYDNIKDLPRPGHADYPYMEKYGIRDHRGGGRSSARETIGRVAAGAVAKEILSNFGIDIIAHVTELGGIRAKEMPFDTIKEDIEKTPVRCADLEAAQRMLEKVGKAREEHDSIGGVVEIIAIGLPPGIGEPVFDKLDADIAKAIMSIGAVKGVEIGIGNEAAQMKGSQMNDPFVLQDGKIIAQTNNAGGILGGLSTGMPIICRASVKPTPSISKVQHTVNTKEMKNSDIIIKGRHDPTIPPRMVPVAEAMMALVLVDHMIRSGHIHPNSLLKQ</sequence>
<feature type="binding site" evidence="11">
    <location>
        <position position="48"/>
    </location>
    <ligand>
        <name>NADP(+)</name>
        <dbReference type="ChEBI" id="CHEBI:58349"/>
    </ligand>
</feature>
<dbReference type="PIRSF" id="PIRSF001456">
    <property type="entry name" value="Chorismate_synth"/>
    <property type="match status" value="1"/>
</dbReference>
<evidence type="ECO:0000256" key="6">
    <source>
        <dbReference type="ARBA" id="ARBA00022643"/>
    </source>
</evidence>
<dbReference type="GO" id="GO:0005829">
    <property type="term" value="C:cytosol"/>
    <property type="evidence" value="ECO:0007669"/>
    <property type="project" value="TreeGrafter"/>
</dbReference>
<protein>
    <recommendedName>
        <fullName evidence="3 11">Chorismate synthase</fullName>
        <shortName evidence="11">CS</shortName>
        <ecNumber evidence="3 11">4.2.3.5</ecNumber>
    </recommendedName>
    <alternativeName>
        <fullName evidence="11">5-enolpyruvylshikimate-3-phosphate phospholyase</fullName>
    </alternativeName>
</protein>
<evidence type="ECO:0000256" key="3">
    <source>
        <dbReference type="ARBA" id="ARBA00013036"/>
    </source>
</evidence>
<proteinExistence type="inferred from homology"/>
<evidence type="ECO:0000256" key="9">
    <source>
        <dbReference type="ARBA" id="ARBA00023141"/>
    </source>
</evidence>
<evidence type="ECO:0000256" key="7">
    <source>
        <dbReference type="ARBA" id="ARBA00022827"/>
    </source>
</evidence>
<dbReference type="Pfam" id="PF01264">
    <property type="entry name" value="Chorismate_synt"/>
    <property type="match status" value="1"/>
</dbReference>
<dbReference type="GO" id="GO:0009423">
    <property type="term" value="P:chorismate biosynthetic process"/>
    <property type="evidence" value="ECO:0007669"/>
    <property type="project" value="UniProtKB-UniRule"/>
</dbReference>
<dbReference type="InterPro" id="IPR000453">
    <property type="entry name" value="Chorismate_synth"/>
</dbReference>
<evidence type="ECO:0000256" key="10">
    <source>
        <dbReference type="ARBA" id="ARBA00023239"/>
    </source>
</evidence>
<organism evidence="13 14">
    <name type="scientific">Methanococcoides seepicolus</name>
    <dbReference type="NCBI Taxonomy" id="2828780"/>
    <lineage>
        <taxon>Archaea</taxon>
        <taxon>Methanobacteriati</taxon>
        <taxon>Methanobacteriota</taxon>
        <taxon>Stenosarchaea group</taxon>
        <taxon>Methanomicrobia</taxon>
        <taxon>Methanosarcinales</taxon>
        <taxon>Methanosarcinaceae</taxon>
        <taxon>Methanococcoides</taxon>
    </lineage>
</organism>
<dbReference type="RefSeq" id="WP_250869184.1">
    <property type="nucleotide sequence ID" value="NZ_JAGSOI010000078.1"/>
</dbReference>
<comment type="similarity">
    <text evidence="2 11 12">Belongs to the chorismate synthase family.</text>
</comment>
<dbReference type="Gene3D" id="3.60.150.10">
    <property type="entry name" value="Chorismate synthase AroC"/>
    <property type="match status" value="1"/>
</dbReference>
<dbReference type="EC" id="4.2.3.5" evidence="3 11"/>
<feature type="binding site" evidence="11">
    <location>
        <begin position="125"/>
        <end position="127"/>
    </location>
    <ligand>
        <name>FMN</name>
        <dbReference type="ChEBI" id="CHEBI:58210"/>
    </ligand>
</feature>
<comment type="catalytic activity">
    <reaction evidence="11 12">
        <text>5-O-(1-carboxyvinyl)-3-phosphoshikimate = chorismate + phosphate</text>
        <dbReference type="Rhea" id="RHEA:21020"/>
        <dbReference type="ChEBI" id="CHEBI:29748"/>
        <dbReference type="ChEBI" id="CHEBI:43474"/>
        <dbReference type="ChEBI" id="CHEBI:57701"/>
        <dbReference type="EC" id="4.2.3.5"/>
    </reaction>
</comment>
<keyword evidence="14" id="KW-1185">Reference proteome</keyword>
<reference evidence="13" key="1">
    <citation type="journal article" date="2021" name="mSystems">
        <title>Bacteria and Archaea Synergistically Convert Glycine Betaine to Biogenic Methane in the Formosa Cold Seep of the South China Sea.</title>
        <authorList>
            <person name="Li L."/>
            <person name="Zhang W."/>
            <person name="Zhang S."/>
            <person name="Song L."/>
            <person name="Sun Q."/>
            <person name="Zhang H."/>
            <person name="Xiang H."/>
            <person name="Dong X."/>
        </authorList>
    </citation>
    <scope>NUCLEOTIDE SEQUENCE</scope>
    <source>
        <strain evidence="13">LLY</strain>
    </source>
</reference>
<dbReference type="HAMAP" id="MF_00300">
    <property type="entry name" value="Chorismate_synth"/>
    <property type="match status" value="1"/>
</dbReference>
<keyword evidence="5 11" id="KW-0285">Flavoprotein</keyword>
<dbReference type="PROSITE" id="PS00788">
    <property type="entry name" value="CHORISMATE_SYNTHASE_2"/>
    <property type="match status" value="1"/>
</dbReference>
<dbReference type="PANTHER" id="PTHR21085">
    <property type="entry name" value="CHORISMATE SYNTHASE"/>
    <property type="match status" value="1"/>
</dbReference>
<dbReference type="EMBL" id="JAGSOI010000078">
    <property type="protein sequence ID" value="MCM1987825.1"/>
    <property type="molecule type" value="Genomic_DNA"/>
</dbReference>
<keyword evidence="7 11" id="KW-0274">FAD</keyword>
<dbReference type="InterPro" id="IPR020541">
    <property type="entry name" value="Chorismate_synthase_CS"/>
</dbReference>
<dbReference type="FunFam" id="3.60.150.10:FF:000002">
    <property type="entry name" value="Chorismate synthase"/>
    <property type="match status" value="1"/>
</dbReference>
<dbReference type="PANTHER" id="PTHR21085:SF0">
    <property type="entry name" value="CHORISMATE SYNTHASE"/>
    <property type="match status" value="1"/>
</dbReference>